<keyword evidence="3" id="KW-0547">Nucleotide-binding</keyword>
<dbReference type="InterPro" id="IPR027417">
    <property type="entry name" value="P-loop_NTPase"/>
</dbReference>
<feature type="compositionally biased region" description="Low complexity" evidence="7">
    <location>
        <begin position="292"/>
        <end position="303"/>
    </location>
</feature>
<dbReference type="Gene3D" id="3.40.50.300">
    <property type="entry name" value="P-loop containing nucleotide triphosphate hydrolases"/>
    <property type="match status" value="1"/>
</dbReference>
<evidence type="ECO:0000256" key="7">
    <source>
        <dbReference type="SAM" id="MobiDB-lite"/>
    </source>
</evidence>
<gene>
    <name evidence="9" type="ORF">GCM10010302_29650</name>
</gene>
<keyword evidence="4" id="KW-0067">ATP-binding</keyword>
<evidence type="ECO:0000256" key="6">
    <source>
        <dbReference type="ARBA" id="ARBA00048178"/>
    </source>
</evidence>
<evidence type="ECO:0000256" key="3">
    <source>
        <dbReference type="ARBA" id="ARBA00022741"/>
    </source>
</evidence>
<reference evidence="9 10" key="1">
    <citation type="journal article" date="2019" name="Int. J. Syst. Evol. Microbiol.">
        <title>The Global Catalogue of Microorganisms (GCM) 10K type strain sequencing project: providing services to taxonomists for standard genome sequencing and annotation.</title>
        <authorList>
            <consortium name="The Broad Institute Genomics Platform"/>
            <consortium name="The Broad Institute Genome Sequencing Center for Infectious Disease"/>
            <person name="Wu L."/>
            <person name="Ma J."/>
        </authorList>
    </citation>
    <scope>NUCLEOTIDE SEQUENCE [LARGE SCALE GENOMIC DNA]</scope>
    <source>
        <strain evidence="9 10">JCM 4505</strain>
    </source>
</reference>
<dbReference type="Proteomes" id="UP001501867">
    <property type="component" value="Unassembled WGS sequence"/>
</dbReference>
<proteinExistence type="inferred from homology"/>
<dbReference type="EMBL" id="BAAABV010000015">
    <property type="protein sequence ID" value="GAA0289363.1"/>
    <property type="molecule type" value="Genomic_DNA"/>
</dbReference>
<dbReference type="Pfam" id="PF06414">
    <property type="entry name" value="Zeta_toxin"/>
    <property type="match status" value="1"/>
</dbReference>
<comment type="caution">
    <text evidence="9">The sequence shown here is derived from an EMBL/GenBank/DDBJ whole genome shotgun (WGS) entry which is preliminary data.</text>
</comment>
<comment type="catalytic activity">
    <reaction evidence="6">
        <text>UDP-N-acetyl-alpha-D-glucosamine + ATP = UDP-N-acetyl-alpha-D-glucosamine 3'-phosphate + ADP + H(+)</text>
        <dbReference type="Rhea" id="RHEA:32671"/>
        <dbReference type="ChEBI" id="CHEBI:15378"/>
        <dbReference type="ChEBI" id="CHEBI:30616"/>
        <dbReference type="ChEBI" id="CHEBI:57705"/>
        <dbReference type="ChEBI" id="CHEBI:64353"/>
        <dbReference type="ChEBI" id="CHEBI:456216"/>
        <dbReference type="EC" id="2.7.1.176"/>
    </reaction>
</comment>
<keyword evidence="10" id="KW-1185">Reference proteome</keyword>
<evidence type="ECO:0000259" key="8">
    <source>
        <dbReference type="Pfam" id="PF06414"/>
    </source>
</evidence>
<name>A0ABN0VD46_9ACTN</name>
<dbReference type="InterPro" id="IPR010488">
    <property type="entry name" value="Zeta_toxin_domain"/>
</dbReference>
<evidence type="ECO:0000313" key="9">
    <source>
        <dbReference type="EMBL" id="GAA0289363.1"/>
    </source>
</evidence>
<comment type="similarity">
    <text evidence="1">Belongs to the zeta toxin family.</text>
</comment>
<evidence type="ECO:0000313" key="10">
    <source>
        <dbReference type="Proteomes" id="UP001501867"/>
    </source>
</evidence>
<protein>
    <recommendedName>
        <fullName evidence="5">UDP-N-acetylglucosamine kinase</fullName>
        <ecNumber evidence="2">2.7.1.176</ecNumber>
    </recommendedName>
    <alternativeName>
        <fullName evidence="5">UDP-N-acetylglucosamine kinase</fullName>
    </alternativeName>
</protein>
<evidence type="ECO:0000256" key="2">
    <source>
        <dbReference type="ARBA" id="ARBA00011963"/>
    </source>
</evidence>
<feature type="region of interest" description="Disordered" evidence="7">
    <location>
        <begin position="332"/>
        <end position="363"/>
    </location>
</feature>
<evidence type="ECO:0000256" key="4">
    <source>
        <dbReference type="ARBA" id="ARBA00022840"/>
    </source>
</evidence>
<sequence>MPVTGEYEPLYRELQQRMGPGGDLAVDGEFDTANQHRPGGLWTPGRALLHDALIDRFRSRCAGKPRDGHAVLFTGGAPGSGKGRAQRNLSGWQAQDSALGEELRRVHGVDLDDYVVLDPDEFKVALFELGGAPQMPEAHDRLSDGRPLSPSEKASLVHRESGHIQNVVERWARGEGYNLLYDQSLRALGWTSNLLTDLQREGYDKRVLLSVEVPEEQCLQQNADRWAAGRREFDAGRDWYGGRMAPEGFIRGLYADSVTGRGYSVGRENAEKLAEQGLATGLITTDRGDFGPGARPGPEVAGPGAAGPGFRQGDTTVRVGRGAEFLTGVNLRSPLVRSPGGVGSAPPPPAAGPGPSRGPGVGM</sequence>
<accession>A0ABN0VD46</accession>
<dbReference type="EC" id="2.7.1.176" evidence="2"/>
<dbReference type="CDD" id="cd01983">
    <property type="entry name" value="SIMIBI"/>
    <property type="match status" value="1"/>
</dbReference>
<feature type="domain" description="Zeta toxin" evidence="8">
    <location>
        <begin position="70"/>
        <end position="229"/>
    </location>
</feature>
<feature type="region of interest" description="Disordered" evidence="7">
    <location>
        <begin position="135"/>
        <end position="159"/>
    </location>
</feature>
<organism evidence="9 10">
    <name type="scientific">Streptomyces polychromogenes</name>
    <dbReference type="NCBI Taxonomy" id="67342"/>
    <lineage>
        <taxon>Bacteria</taxon>
        <taxon>Bacillati</taxon>
        <taxon>Actinomycetota</taxon>
        <taxon>Actinomycetes</taxon>
        <taxon>Kitasatosporales</taxon>
        <taxon>Streptomycetaceae</taxon>
        <taxon>Streptomyces</taxon>
    </lineage>
</organism>
<feature type="region of interest" description="Disordered" evidence="7">
    <location>
        <begin position="289"/>
        <end position="313"/>
    </location>
</feature>
<evidence type="ECO:0000256" key="1">
    <source>
        <dbReference type="ARBA" id="ARBA00009104"/>
    </source>
</evidence>
<evidence type="ECO:0000256" key="5">
    <source>
        <dbReference type="ARBA" id="ARBA00032897"/>
    </source>
</evidence>